<evidence type="ECO:0000313" key="2">
    <source>
        <dbReference type="Proteomes" id="UP000008457"/>
    </source>
</evidence>
<gene>
    <name evidence="1" type="ordered locus">Mahau_0568</name>
</gene>
<dbReference type="InterPro" id="IPR021145">
    <property type="entry name" value="Portal_protein_SPP1_Gp6-like"/>
</dbReference>
<organism evidence="1 2">
    <name type="scientific">Mahella australiensis (strain DSM 15567 / CIP 107919 / 50-1 BON)</name>
    <dbReference type="NCBI Taxonomy" id="697281"/>
    <lineage>
        <taxon>Bacteria</taxon>
        <taxon>Bacillati</taxon>
        <taxon>Bacillota</taxon>
        <taxon>Clostridia</taxon>
        <taxon>Thermoanaerobacterales</taxon>
        <taxon>Thermoanaerobacterales Family IV. Incertae Sedis</taxon>
        <taxon>Mahella</taxon>
    </lineage>
</organism>
<accession>F3ZZG1</accession>
<protein>
    <recommendedName>
        <fullName evidence="3">Phage portal protein</fullName>
    </recommendedName>
</protein>
<dbReference type="KEGG" id="mas:Mahau_0568"/>
<sequence length="503" mass="57246">MAKPRWLNWATGEISKLRDLFSFTGWRLYTGTYTTAYKLDSSRVDYNKARELYNNTNDAYKLGAGFAKPIINTAVAFMGVPQFRSEDEDAQAVLDDFFGDNVSRMQQVHRNAMRDGDCFVWVTREETGEAALYPEAKTRLNFNIIPPEQVVQIIRSPITGLVLEYVLKAEHIWLDENDNTRRCIVTQHISKERRLVQITGDMPPDVQPGEEKNPWGFIPIVHFKNEGDETREFGQSDLEPVEPFLKAYHDVMLHAMQGSKMHSTPRLKLKLKDVSRFLANNFGITDPADFAAKGGTINLDGHELLIFQDEEDAGFIEVNSAIGDAKDLLQLLFYCIVDTSETPEFSFGVHTPSSLSSVKEQMPILVRRIARKREHFTEAWQRLARIVLAMTAQAEGKKFSTYATTLEWDDIDPRDGKDVAEELNSVSQALNTAIQGGFISIQAATDFLKNYITTMHDFISDDPEIPGERERIIQDRIMQARLEDGQLLQDEKNVIDNIINRQV</sequence>
<dbReference type="eggNOG" id="COG3567">
    <property type="taxonomic scope" value="Bacteria"/>
</dbReference>
<evidence type="ECO:0000313" key="1">
    <source>
        <dbReference type="EMBL" id="AEE95771.1"/>
    </source>
</evidence>
<proteinExistence type="predicted"/>
<reference evidence="1 2" key="2">
    <citation type="journal article" date="2011" name="Stand. Genomic Sci.">
        <title>Complete genome sequence of Mahella australiensis type strain (50-1 BON).</title>
        <authorList>
            <person name="Sikorski J."/>
            <person name="Teshima H."/>
            <person name="Nolan M."/>
            <person name="Lucas S."/>
            <person name="Hammon N."/>
            <person name="Deshpande S."/>
            <person name="Cheng J.F."/>
            <person name="Pitluck S."/>
            <person name="Liolios K."/>
            <person name="Pagani I."/>
            <person name="Ivanova N."/>
            <person name="Huntemann M."/>
            <person name="Mavromatis K."/>
            <person name="Ovchinikova G."/>
            <person name="Pati A."/>
            <person name="Tapia R."/>
            <person name="Han C."/>
            <person name="Goodwin L."/>
            <person name="Chen A."/>
            <person name="Palaniappan K."/>
            <person name="Land M."/>
            <person name="Hauser L."/>
            <person name="Ngatchou-Djao O.D."/>
            <person name="Rohde M."/>
            <person name="Pukall R."/>
            <person name="Spring S."/>
            <person name="Abt B."/>
            <person name="Goker M."/>
            <person name="Detter J.C."/>
            <person name="Woyke T."/>
            <person name="Bristow J."/>
            <person name="Markowitz V."/>
            <person name="Hugenholtz P."/>
            <person name="Eisen J.A."/>
            <person name="Kyrpides N.C."/>
            <person name="Klenk H.P."/>
            <person name="Lapidus A."/>
        </authorList>
    </citation>
    <scope>NUCLEOTIDE SEQUENCE [LARGE SCALE GENOMIC DNA]</scope>
    <source>
        <strain evidence="2">DSM 15567 / CIP 107919 / 50-1 BON</strain>
    </source>
</reference>
<dbReference type="Pfam" id="PF05133">
    <property type="entry name" value="SPP1_portal"/>
    <property type="match status" value="1"/>
</dbReference>
<dbReference type="RefSeq" id="WP_013780204.1">
    <property type="nucleotide sequence ID" value="NC_015520.1"/>
</dbReference>
<keyword evidence="2" id="KW-1185">Reference proteome</keyword>
<name>F3ZZG1_MAHA5</name>
<dbReference type="AlphaFoldDB" id="F3ZZG1"/>
<dbReference type="HOGENOM" id="CLU_536104_0_0_9"/>
<dbReference type="OrthoDB" id="2498461at2"/>
<reference evidence="2" key="1">
    <citation type="submission" date="2010-11" db="EMBL/GenBank/DDBJ databases">
        <title>The complete genome of Mahella australiensis DSM 15567.</title>
        <authorList>
            <consortium name="US DOE Joint Genome Institute (JGI-PGF)"/>
            <person name="Lucas S."/>
            <person name="Copeland A."/>
            <person name="Lapidus A."/>
            <person name="Bruce D."/>
            <person name="Goodwin L."/>
            <person name="Pitluck S."/>
            <person name="Kyrpides N."/>
            <person name="Mavromatis K."/>
            <person name="Pagani I."/>
            <person name="Ivanova N."/>
            <person name="Teshima H."/>
            <person name="Brettin T."/>
            <person name="Detter J.C."/>
            <person name="Han C."/>
            <person name="Tapia R."/>
            <person name="Land M."/>
            <person name="Hauser L."/>
            <person name="Markowitz V."/>
            <person name="Cheng J.-F."/>
            <person name="Hugenholtz P."/>
            <person name="Woyke T."/>
            <person name="Wu D."/>
            <person name="Spring S."/>
            <person name="Pukall R."/>
            <person name="Steenblock K."/>
            <person name="Schneider S."/>
            <person name="Klenk H.-P."/>
            <person name="Eisen J.A."/>
        </authorList>
    </citation>
    <scope>NUCLEOTIDE SEQUENCE [LARGE SCALE GENOMIC DNA]</scope>
    <source>
        <strain evidence="2">DSM 15567 / CIP 107919 / 50-1 BON</strain>
    </source>
</reference>
<dbReference type="STRING" id="697281.Mahau_0568"/>
<dbReference type="EMBL" id="CP002360">
    <property type="protein sequence ID" value="AEE95771.1"/>
    <property type="molecule type" value="Genomic_DNA"/>
</dbReference>
<dbReference type="Proteomes" id="UP000008457">
    <property type="component" value="Chromosome"/>
</dbReference>
<evidence type="ECO:0008006" key="3">
    <source>
        <dbReference type="Google" id="ProtNLM"/>
    </source>
</evidence>